<sequence>MDKKKSLVVIAAHTGDYVWRCAGAIALHAELGWRVSVICLSYGERGEAAKLFAEPGMTQPRAREMRKIEAEKAAKVLGADIHFFDGDDYCLHTDEAMLDRAVAILRDLQADVILTHTRDDPGNIDHEVAARFALEARMSSQAVGRSGGTAIGAPHLHGMTIGAPQVYSFEPHQSELCSFKPDTLLDITSVWEKKWAAIQCIPSQPLMWDYYRNMAIQRGAVARGRPKYAEAFQRLFPSTVNELPT</sequence>
<dbReference type="STRING" id="658167.SAMN04488135_106192"/>
<name>A0A1M5X6W7_9BURK</name>
<protein>
    <submittedName>
        <fullName evidence="1">4-oxalomesaconate hydratase</fullName>
    </submittedName>
</protein>
<dbReference type="InterPro" id="IPR003737">
    <property type="entry name" value="GlcNAc_PI_deacetylase-related"/>
</dbReference>
<keyword evidence="2" id="KW-1185">Reference proteome</keyword>
<dbReference type="GO" id="GO:0016811">
    <property type="term" value="F:hydrolase activity, acting on carbon-nitrogen (but not peptide) bonds, in linear amides"/>
    <property type="evidence" value="ECO:0007669"/>
    <property type="project" value="TreeGrafter"/>
</dbReference>
<dbReference type="Proteomes" id="UP000184226">
    <property type="component" value="Unassembled WGS sequence"/>
</dbReference>
<dbReference type="Gene3D" id="3.40.50.10320">
    <property type="entry name" value="LmbE-like"/>
    <property type="match status" value="1"/>
</dbReference>
<dbReference type="SUPFAM" id="SSF102588">
    <property type="entry name" value="LmbE-like"/>
    <property type="match status" value="1"/>
</dbReference>
<reference evidence="1 2" key="1">
    <citation type="submission" date="2016-11" db="EMBL/GenBank/DDBJ databases">
        <authorList>
            <person name="Jaros S."/>
            <person name="Januszkiewicz K."/>
            <person name="Wedrychowicz H."/>
        </authorList>
    </citation>
    <scope>NUCLEOTIDE SEQUENCE [LARGE SCALE GENOMIC DNA]</scope>
    <source>
        <strain evidence="1 2">CGMCC 1.10190</strain>
    </source>
</reference>
<gene>
    <name evidence="1" type="ORF">SAMN04488135_106192</name>
</gene>
<evidence type="ECO:0000313" key="1">
    <source>
        <dbReference type="EMBL" id="SHH95580.1"/>
    </source>
</evidence>
<dbReference type="InterPro" id="IPR024078">
    <property type="entry name" value="LmbE-like_dom_sf"/>
</dbReference>
<dbReference type="RefSeq" id="WP_073103682.1">
    <property type="nucleotide sequence ID" value="NZ_FQXE01000006.1"/>
</dbReference>
<organism evidence="1 2">
    <name type="scientific">Pollutimonas bauzanensis</name>
    <dbReference type="NCBI Taxonomy" id="658167"/>
    <lineage>
        <taxon>Bacteria</taxon>
        <taxon>Pseudomonadati</taxon>
        <taxon>Pseudomonadota</taxon>
        <taxon>Betaproteobacteria</taxon>
        <taxon>Burkholderiales</taxon>
        <taxon>Alcaligenaceae</taxon>
        <taxon>Pollutimonas</taxon>
    </lineage>
</organism>
<dbReference type="EMBL" id="FQXE01000006">
    <property type="protein sequence ID" value="SHH95580.1"/>
    <property type="molecule type" value="Genomic_DNA"/>
</dbReference>
<proteinExistence type="predicted"/>
<dbReference type="Pfam" id="PF02585">
    <property type="entry name" value="PIG-L"/>
    <property type="match status" value="1"/>
</dbReference>
<dbReference type="PANTHER" id="PTHR12993:SF29">
    <property type="entry name" value="BLR3841 PROTEIN"/>
    <property type="match status" value="1"/>
</dbReference>
<dbReference type="OrthoDB" id="7253851at2"/>
<accession>A0A1M5X6W7</accession>
<dbReference type="AlphaFoldDB" id="A0A1M5X6W7"/>
<evidence type="ECO:0000313" key="2">
    <source>
        <dbReference type="Proteomes" id="UP000184226"/>
    </source>
</evidence>
<dbReference type="PANTHER" id="PTHR12993">
    <property type="entry name" value="N-ACETYLGLUCOSAMINYL-PHOSPHATIDYLINOSITOL DE-N-ACETYLASE-RELATED"/>
    <property type="match status" value="1"/>
</dbReference>